<evidence type="ECO:0000313" key="2">
    <source>
        <dbReference type="EMBL" id="SFA98516.1"/>
    </source>
</evidence>
<organism evidence="2 3">
    <name type="scientific">Flavobacterium swingsii</name>
    <dbReference type="NCBI Taxonomy" id="498292"/>
    <lineage>
        <taxon>Bacteria</taxon>
        <taxon>Pseudomonadati</taxon>
        <taxon>Bacteroidota</taxon>
        <taxon>Flavobacteriia</taxon>
        <taxon>Flavobacteriales</taxon>
        <taxon>Flavobacteriaceae</taxon>
        <taxon>Flavobacterium</taxon>
    </lineage>
</organism>
<feature type="chain" id="PRO_5011543220" description="DUF4397 domain-containing protein" evidence="1">
    <location>
        <begin position="19"/>
        <end position="246"/>
    </location>
</feature>
<dbReference type="RefSeq" id="WP_091474930.1">
    <property type="nucleotide sequence ID" value="NZ_FOJT01000003.1"/>
</dbReference>
<gene>
    <name evidence="2" type="ORF">SAMN05660845_1158</name>
</gene>
<sequence length="246" mass="26281">MKKIYLLFLLITYANTFAQVSGVGVGTSNPQQTLHLAGATGTVRVDGLSSTNNAFNGGGFDKTFPLYVNNNGDLTLSLSTFTNSDGTDAFTGTTLLPAAAIVIPTTATAPNNGTRNVLILAYPITVTRNVVLEIKYNISFEVYRSTGVLLKNNRARRISTFYTVDAVLGAGVSKHGQASKCYFSNDTSVTVFAAPGNMYNSTSTYIPLTAGTHTIRFYGEANTGTTNDLTLVNFGIGNDSVFMRIY</sequence>
<dbReference type="OrthoDB" id="1375929at2"/>
<name>A0A1I0XDL2_9FLAO</name>
<dbReference type="EMBL" id="FOJT01000003">
    <property type="protein sequence ID" value="SFA98516.1"/>
    <property type="molecule type" value="Genomic_DNA"/>
</dbReference>
<feature type="signal peptide" evidence="1">
    <location>
        <begin position="1"/>
        <end position="18"/>
    </location>
</feature>
<keyword evidence="1" id="KW-0732">Signal</keyword>
<evidence type="ECO:0000256" key="1">
    <source>
        <dbReference type="SAM" id="SignalP"/>
    </source>
</evidence>
<dbReference type="AlphaFoldDB" id="A0A1I0XDL2"/>
<dbReference type="STRING" id="498292.SAMN05660845_1158"/>
<evidence type="ECO:0000313" key="3">
    <source>
        <dbReference type="Proteomes" id="UP000199604"/>
    </source>
</evidence>
<protein>
    <recommendedName>
        <fullName evidence="4">DUF4397 domain-containing protein</fullName>
    </recommendedName>
</protein>
<accession>A0A1I0XDL2</accession>
<evidence type="ECO:0008006" key="4">
    <source>
        <dbReference type="Google" id="ProtNLM"/>
    </source>
</evidence>
<proteinExistence type="predicted"/>
<dbReference type="Proteomes" id="UP000199604">
    <property type="component" value="Unassembled WGS sequence"/>
</dbReference>
<keyword evidence="3" id="KW-1185">Reference proteome</keyword>
<reference evidence="3" key="1">
    <citation type="submission" date="2016-10" db="EMBL/GenBank/DDBJ databases">
        <authorList>
            <person name="Varghese N."/>
            <person name="Submissions S."/>
        </authorList>
    </citation>
    <scope>NUCLEOTIDE SEQUENCE [LARGE SCALE GENOMIC DNA]</scope>
    <source>
        <strain evidence="3">DSM 21789</strain>
    </source>
</reference>